<comment type="subcellular location">
    <subcellularLocation>
        <location evidence="13">Secreted</location>
    </subcellularLocation>
</comment>
<comment type="cofactor">
    <cofactor evidence="10 13">
        <name>Ca(2+)</name>
        <dbReference type="ChEBI" id="CHEBI:29108"/>
    </cofactor>
    <text evidence="10 13">Binds 2 calcium ions per subunit.</text>
</comment>
<keyword evidence="10 13" id="KW-0106">Calcium</keyword>
<feature type="binding site" evidence="10">
    <location>
        <position position="199"/>
    </location>
    <ligand>
        <name>Ca(2+)</name>
        <dbReference type="ChEBI" id="CHEBI:29108"/>
        <label>2</label>
    </ligand>
</feature>
<dbReference type="PRINTS" id="PR00461">
    <property type="entry name" value="PLPEROXIDASE"/>
</dbReference>
<comment type="caution">
    <text evidence="15">The sequence shown here is derived from an EMBL/GenBank/DDBJ whole genome shotgun (WGS) entry which is preliminary data.</text>
</comment>
<evidence type="ECO:0000256" key="1">
    <source>
        <dbReference type="ARBA" id="ARBA00000189"/>
    </source>
</evidence>
<evidence type="ECO:0000256" key="13">
    <source>
        <dbReference type="RuleBase" id="RU362060"/>
    </source>
</evidence>
<feature type="binding site" description="axial binding residue" evidence="10">
    <location>
        <position position="198"/>
    </location>
    <ligand>
        <name>heme b</name>
        <dbReference type="ChEBI" id="CHEBI:60344"/>
    </ligand>
    <ligandPart>
        <name>Fe</name>
        <dbReference type="ChEBI" id="CHEBI:18248"/>
    </ligandPart>
</feature>
<dbReference type="FunFam" id="1.10.420.10:FF:000001">
    <property type="entry name" value="Peroxidase"/>
    <property type="match status" value="1"/>
</dbReference>
<dbReference type="EC" id="1.11.1.7" evidence="13"/>
<evidence type="ECO:0000313" key="16">
    <source>
        <dbReference type="Proteomes" id="UP001605036"/>
    </source>
</evidence>
<evidence type="ECO:0000256" key="10">
    <source>
        <dbReference type="PIRSR" id="PIRSR600823-3"/>
    </source>
</evidence>
<keyword evidence="6 10" id="KW-0408">Iron</keyword>
<dbReference type="CDD" id="cd00693">
    <property type="entry name" value="secretory_peroxidase"/>
    <property type="match status" value="1"/>
</dbReference>
<feature type="binding site" evidence="10">
    <location>
        <position position="79"/>
    </location>
    <ligand>
        <name>Ca(2+)</name>
        <dbReference type="ChEBI" id="CHEBI:29108"/>
        <label>1</label>
    </ligand>
</feature>
<evidence type="ECO:0000256" key="6">
    <source>
        <dbReference type="ARBA" id="ARBA00023004"/>
    </source>
</evidence>
<dbReference type="PANTHER" id="PTHR31517">
    <property type="match status" value="1"/>
</dbReference>
<feature type="chain" id="PRO_5044529205" description="Peroxidase" evidence="13">
    <location>
        <begin position="28"/>
        <end position="331"/>
    </location>
</feature>
<comment type="function">
    <text evidence="13">Removal of H(2)O(2), oxidation of toxic reductants, biosynthesis and degradation of lignin, suberization, auxin catabolism, response to environmental stresses such as wounding, pathogen attack and oxidative stress.</text>
</comment>
<feature type="binding site" evidence="10">
    <location>
        <position position="81"/>
    </location>
    <ligand>
        <name>Ca(2+)</name>
        <dbReference type="ChEBI" id="CHEBI:29108"/>
        <label>1</label>
    </ligand>
</feature>
<feature type="binding site" evidence="10">
    <location>
        <position position="258"/>
    </location>
    <ligand>
        <name>Ca(2+)</name>
        <dbReference type="ChEBI" id="CHEBI:29108"/>
        <label>2</label>
    </ligand>
</feature>
<dbReference type="AlphaFoldDB" id="A0ABD1XJX5"/>
<evidence type="ECO:0000256" key="7">
    <source>
        <dbReference type="ARBA" id="ARBA00023157"/>
    </source>
</evidence>
<dbReference type="GO" id="GO:0005576">
    <property type="term" value="C:extracellular region"/>
    <property type="evidence" value="ECO:0007669"/>
    <property type="project" value="UniProtKB-SubCell"/>
</dbReference>
<keyword evidence="4 10" id="KW-0479">Metal-binding</keyword>
<evidence type="ECO:0000256" key="11">
    <source>
        <dbReference type="PIRSR" id="PIRSR600823-4"/>
    </source>
</evidence>
<evidence type="ECO:0000256" key="8">
    <source>
        <dbReference type="PIRSR" id="PIRSR600823-1"/>
    </source>
</evidence>
<evidence type="ECO:0000256" key="9">
    <source>
        <dbReference type="PIRSR" id="PIRSR600823-2"/>
    </source>
</evidence>
<feature type="site" description="Transition state stabilizer" evidence="11">
    <location>
        <position position="71"/>
    </location>
</feature>
<feature type="signal peptide" evidence="13">
    <location>
        <begin position="1"/>
        <end position="27"/>
    </location>
</feature>
<keyword evidence="13" id="KW-0964">Secreted</keyword>
<feature type="domain" description="Plant heme peroxidase family profile" evidence="14">
    <location>
        <begin position="31"/>
        <end position="327"/>
    </location>
</feature>
<dbReference type="GO" id="GO:0140825">
    <property type="term" value="F:lactoperoxidase activity"/>
    <property type="evidence" value="ECO:0007669"/>
    <property type="project" value="UniProtKB-EC"/>
</dbReference>
<evidence type="ECO:0000256" key="12">
    <source>
        <dbReference type="PIRSR" id="PIRSR600823-5"/>
    </source>
</evidence>
<comment type="similarity">
    <text evidence="13">Belongs to the peroxidase family. Classical plant (class III) peroxidase subfamily.</text>
</comment>
<evidence type="ECO:0000256" key="3">
    <source>
        <dbReference type="ARBA" id="ARBA00022617"/>
    </source>
</evidence>
<dbReference type="Gene3D" id="1.10.520.10">
    <property type="match status" value="1"/>
</dbReference>
<dbReference type="Proteomes" id="UP001605036">
    <property type="component" value="Unassembled WGS sequence"/>
</dbReference>
<feature type="binding site" evidence="9">
    <location>
        <position position="168"/>
    </location>
    <ligand>
        <name>substrate</name>
    </ligand>
</feature>
<organism evidence="15 16">
    <name type="scientific">Riccia fluitans</name>
    <dbReference type="NCBI Taxonomy" id="41844"/>
    <lineage>
        <taxon>Eukaryota</taxon>
        <taxon>Viridiplantae</taxon>
        <taxon>Streptophyta</taxon>
        <taxon>Embryophyta</taxon>
        <taxon>Marchantiophyta</taxon>
        <taxon>Marchantiopsida</taxon>
        <taxon>Marchantiidae</taxon>
        <taxon>Marchantiales</taxon>
        <taxon>Ricciaceae</taxon>
        <taxon>Riccia</taxon>
    </lineage>
</organism>
<comment type="cofactor">
    <cofactor evidence="10 13">
        <name>heme b</name>
        <dbReference type="ChEBI" id="CHEBI:60344"/>
    </cofactor>
    <text evidence="10 13">Binds 1 heme b (iron(II)-protoporphyrin IX) group per subunit.</text>
</comment>
<dbReference type="PANTHER" id="PTHR31517:SF51">
    <property type="entry name" value="PEROXIDASE 55"/>
    <property type="match status" value="1"/>
</dbReference>
<dbReference type="InterPro" id="IPR010255">
    <property type="entry name" value="Haem_peroxidase_sf"/>
</dbReference>
<feature type="binding site" evidence="10">
    <location>
        <position position="254"/>
    </location>
    <ligand>
        <name>Ca(2+)</name>
        <dbReference type="ChEBI" id="CHEBI:29108"/>
        <label>2</label>
    </ligand>
</feature>
<dbReference type="PROSITE" id="PS51257">
    <property type="entry name" value="PROKAR_LIPOPROTEIN"/>
    <property type="match status" value="1"/>
</dbReference>
<accession>A0ABD1XJX5</accession>
<evidence type="ECO:0000256" key="5">
    <source>
        <dbReference type="ARBA" id="ARBA00023002"/>
    </source>
</evidence>
<evidence type="ECO:0000256" key="2">
    <source>
        <dbReference type="ARBA" id="ARBA00022559"/>
    </source>
</evidence>
<dbReference type="InterPro" id="IPR002016">
    <property type="entry name" value="Haem_peroxidase"/>
</dbReference>
<dbReference type="PRINTS" id="PR00458">
    <property type="entry name" value="PEROXIDASE"/>
</dbReference>
<dbReference type="GO" id="GO:0042744">
    <property type="term" value="P:hydrogen peroxide catabolic process"/>
    <property type="evidence" value="ECO:0007669"/>
    <property type="project" value="UniProtKB-KW"/>
</dbReference>
<keyword evidence="5 13" id="KW-0560">Oxidoreductase</keyword>
<dbReference type="InterPro" id="IPR033905">
    <property type="entry name" value="Secretory_peroxidase"/>
</dbReference>
<feature type="binding site" evidence="10">
    <location>
        <position position="94"/>
    </location>
    <ligand>
        <name>Ca(2+)</name>
        <dbReference type="ChEBI" id="CHEBI:29108"/>
        <label>1</label>
    </ligand>
</feature>
<dbReference type="Gene3D" id="1.10.420.10">
    <property type="entry name" value="Peroxidase, domain 2"/>
    <property type="match status" value="1"/>
</dbReference>
<sequence length="331" mass="36088">MTFHHRHLCLLTTLFTVGCFLIVTADAGYCGLQDNYYQTSCPSAEAVINAVAVANFTSDAFALRFASGLLRMSFHDCHVDGCDASVLLDGPGSEKTAEINHFLTGYEIIDKAKEELEAICPGVVSCADIIAYAARDAIVALNGTRFEVQGGRKDGRVSIASRAESQLPNGDMGVDELTANFALKGLSRDQMVVLSGAHTSAAGHCPGLVKRLYDFRGTGQTDPSMPQAFADQLKFQCPKATFNESVFITMDTFTPFFDTGYYRSLQNHEGVFTSDQSLYDDERTQPLVNTLTDNNLFQAKFGEAMRAMGSIGVNLDGEIRKDCRKVNTVPY</sequence>
<comment type="catalytic activity">
    <reaction evidence="1 13">
        <text>2 a phenolic donor + H2O2 = 2 a phenolic radical donor + 2 H2O</text>
        <dbReference type="Rhea" id="RHEA:56136"/>
        <dbReference type="ChEBI" id="CHEBI:15377"/>
        <dbReference type="ChEBI" id="CHEBI:16240"/>
        <dbReference type="ChEBI" id="CHEBI:139520"/>
        <dbReference type="ChEBI" id="CHEBI:139521"/>
        <dbReference type="EC" id="1.11.1.7"/>
    </reaction>
</comment>
<evidence type="ECO:0000313" key="15">
    <source>
        <dbReference type="EMBL" id="KAL2609244.1"/>
    </source>
</evidence>
<reference evidence="15 16" key="1">
    <citation type="submission" date="2024-09" db="EMBL/GenBank/DDBJ databases">
        <title>Chromosome-scale assembly of Riccia fluitans.</title>
        <authorList>
            <person name="Paukszto L."/>
            <person name="Sawicki J."/>
            <person name="Karawczyk K."/>
            <person name="Piernik-Szablinska J."/>
            <person name="Szczecinska M."/>
            <person name="Mazdziarz M."/>
        </authorList>
    </citation>
    <scope>NUCLEOTIDE SEQUENCE [LARGE SCALE GENOMIC DNA]</scope>
    <source>
        <strain evidence="15">Rf_01</strain>
        <tissue evidence="15">Aerial parts of the thallus</tissue>
    </source>
</reference>
<dbReference type="SUPFAM" id="SSF48113">
    <property type="entry name" value="Heme-dependent peroxidases"/>
    <property type="match status" value="1"/>
</dbReference>
<feature type="binding site" evidence="10">
    <location>
        <position position="85"/>
    </location>
    <ligand>
        <name>Ca(2+)</name>
        <dbReference type="ChEBI" id="CHEBI:29108"/>
        <label>1</label>
    </ligand>
</feature>
<dbReference type="GO" id="GO:0006979">
    <property type="term" value="P:response to oxidative stress"/>
    <property type="evidence" value="ECO:0007669"/>
    <property type="project" value="UniProtKB-UniRule"/>
</dbReference>
<feature type="binding site" evidence="10">
    <location>
        <position position="76"/>
    </location>
    <ligand>
        <name>Ca(2+)</name>
        <dbReference type="ChEBI" id="CHEBI:29108"/>
        <label>1</label>
    </ligand>
</feature>
<feature type="disulfide bond" evidence="12">
    <location>
        <begin position="205"/>
        <end position="237"/>
    </location>
</feature>
<feature type="binding site" evidence="10">
    <location>
        <position position="83"/>
    </location>
    <ligand>
        <name>Ca(2+)</name>
        <dbReference type="ChEBI" id="CHEBI:29108"/>
        <label>1</label>
    </ligand>
</feature>
<feature type="disulfide bond" evidence="12">
    <location>
        <begin position="126"/>
        <end position="323"/>
    </location>
</feature>
<proteinExistence type="inferred from homology"/>
<feature type="disulfide bond" evidence="12">
    <location>
        <begin position="41"/>
        <end position="120"/>
    </location>
</feature>
<keyword evidence="13" id="KW-0376">Hydrogen peroxide</keyword>
<feature type="disulfide bond" evidence="12">
    <location>
        <begin position="77"/>
        <end position="82"/>
    </location>
</feature>
<keyword evidence="7 12" id="KW-1015">Disulfide bond</keyword>
<feature type="binding site" evidence="10">
    <location>
        <position position="251"/>
    </location>
    <ligand>
        <name>Ca(2+)</name>
        <dbReference type="ChEBI" id="CHEBI:29108"/>
        <label>2</label>
    </ligand>
</feature>
<evidence type="ECO:0000256" key="4">
    <source>
        <dbReference type="ARBA" id="ARBA00022723"/>
    </source>
</evidence>
<name>A0ABD1XJX5_9MARC</name>
<dbReference type="GO" id="GO:0020037">
    <property type="term" value="F:heme binding"/>
    <property type="evidence" value="ECO:0007669"/>
    <property type="project" value="UniProtKB-UniRule"/>
</dbReference>
<dbReference type="PROSITE" id="PS50873">
    <property type="entry name" value="PEROXIDASE_4"/>
    <property type="match status" value="1"/>
</dbReference>
<dbReference type="InterPro" id="IPR019794">
    <property type="entry name" value="Peroxidases_AS"/>
</dbReference>
<keyword evidence="2 13" id="KW-0575">Peroxidase</keyword>
<dbReference type="GO" id="GO:0046872">
    <property type="term" value="F:metal ion binding"/>
    <property type="evidence" value="ECO:0007669"/>
    <property type="project" value="UniProtKB-UniRule"/>
</dbReference>
<keyword evidence="3 13" id="KW-0349">Heme</keyword>
<gene>
    <name evidence="15" type="ORF">R1flu_027817</name>
</gene>
<dbReference type="Pfam" id="PF00141">
    <property type="entry name" value="peroxidase"/>
    <property type="match status" value="1"/>
</dbReference>
<dbReference type="EMBL" id="JBHFFA010000008">
    <property type="protein sequence ID" value="KAL2609244.1"/>
    <property type="molecule type" value="Genomic_DNA"/>
</dbReference>
<evidence type="ECO:0000259" key="14">
    <source>
        <dbReference type="PROSITE" id="PS50873"/>
    </source>
</evidence>
<dbReference type="InterPro" id="IPR000823">
    <property type="entry name" value="Peroxidase_pln"/>
</dbReference>
<keyword evidence="13" id="KW-0732">Signal</keyword>
<protein>
    <recommendedName>
        <fullName evidence="13">Peroxidase</fullName>
        <ecNumber evidence="13">1.11.1.7</ecNumber>
    </recommendedName>
</protein>
<keyword evidence="16" id="KW-1185">Reference proteome</keyword>
<feature type="active site" description="Proton acceptor" evidence="8">
    <location>
        <position position="75"/>
    </location>
</feature>
<dbReference type="PROSITE" id="PS00436">
    <property type="entry name" value="PEROXIDASE_2"/>
    <property type="match status" value="1"/>
</dbReference>